<feature type="compositionally biased region" description="Polar residues" evidence="1">
    <location>
        <begin position="27"/>
        <end position="43"/>
    </location>
</feature>
<dbReference type="KEGG" id="mbai:MB901379_03933"/>
<keyword evidence="3" id="KW-1185">Reference proteome</keyword>
<evidence type="ECO:0000256" key="1">
    <source>
        <dbReference type="SAM" id="MobiDB-lite"/>
    </source>
</evidence>
<evidence type="ECO:0000313" key="2">
    <source>
        <dbReference type="EMBL" id="VDM90335.1"/>
    </source>
</evidence>
<name>A0A3S4BKQ2_9MYCO</name>
<dbReference type="EMBL" id="LR130759">
    <property type="protein sequence ID" value="VDM90335.1"/>
    <property type="molecule type" value="Genomic_DNA"/>
</dbReference>
<dbReference type="Proteomes" id="UP000269998">
    <property type="component" value="Chromosome"/>
</dbReference>
<protein>
    <submittedName>
        <fullName evidence="2">Uncharacterized protein</fullName>
    </submittedName>
</protein>
<feature type="region of interest" description="Disordered" evidence="1">
    <location>
        <begin position="27"/>
        <end position="49"/>
    </location>
</feature>
<reference evidence="3" key="1">
    <citation type="submission" date="2018-02" db="EMBL/GenBank/DDBJ databases">
        <authorList>
            <person name="Seth-Smith MB H."/>
            <person name="Seth-Smith H."/>
        </authorList>
    </citation>
    <scope>NUCLEOTIDE SEQUENCE [LARGE SCALE GENOMIC DNA]</scope>
</reference>
<gene>
    <name evidence="2" type="ORF">MB901379_03933</name>
</gene>
<evidence type="ECO:0000313" key="3">
    <source>
        <dbReference type="Proteomes" id="UP000269998"/>
    </source>
</evidence>
<accession>A0A3S4BKQ2</accession>
<organism evidence="2 3">
    <name type="scientific">Mycobacterium basiliense</name>
    <dbReference type="NCBI Taxonomy" id="2094119"/>
    <lineage>
        <taxon>Bacteria</taxon>
        <taxon>Bacillati</taxon>
        <taxon>Actinomycetota</taxon>
        <taxon>Actinomycetes</taxon>
        <taxon>Mycobacteriales</taxon>
        <taxon>Mycobacteriaceae</taxon>
        <taxon>Mycobacterium</taxon>
    </lineage>
</organism>
<sequence length="105" mass="11089" precursor="true">MPRSLALAVSSRAPQLMAPTTLAGSQVSKAIPESRTSTATTKVMQPGRRGAGIPVLRGFLLSPPVPGNAMVALPSARWMPMPFLAYRDAWTLGAIQLKCENGSNN</sequence>
<proteinExistence type="predicted"/>
<dbReference type="AlphaFoldDB" id="A0A3S4BKQ2"/>